<name>A0A2K3KDK4_TRIPR</name>
<keyword evidence="1" id="KW-0472">Membrane</keyword>
<gene>
    <name evidence="2" type="ORF">L195_g062071</name>
</gene>
<protein>
    <submittedName>
        <fullName evidence="2">Uncharacterized protein</fullName>
    </submittedName>
</protein>
<comment type="caution">
    <text evidence="2">The sequence shown here is derived from an EMBL/GenBank/DDBJ whole genome shotgun (WGS) entry which is preliminary data.</text>
</comment>
<dbReference type="AlphaFoldDB" id="A0A2K3KDK4"/>
<reference evidence="2 3" key="2">
    <citation type="journal article" date="2017" name="Front. Plant Sci.">
        <title>Gene Classification and Mining of Molecular Markers Useful in Red Clover (Trifolium pratense) Breeding.</title>
        <authorList>
            <person name="Istvanek J."/>
            <person name="Dluhosova J."/>
            <person name="Dluhos P."/>
            <person name="Patkova L."/>
            <person name="Nedelnik J."/>
            <person name="Repkova J."/>
        </authorList>
    </citation>
    <scope>NUCLEOTIDE SEQUENCE [LARGE SCALE GENOMIC DNA]</scope>
    <source>
        <strain evidence="3">cv. Tatra</strain>
        <tissue evidence="2">Young leaves</tissue>
    </source>
</reference>
<dbReference type="EMBL" id="ASHM01164703">
    <property type="protein sequence ID" value="PNX64343.1"/>
    <property type="molecule type" value="Genomic_DNA"/>
</dbReference>
<sequence>GAHTLGLEWHTIAGVLATLGTVIGAASAKLGVAHRYGLSNRHGARLLLLGARPGPVLEHF</sequence>
<evidence type="ECO:0000256" key="1">
    <source>
        <dbReference type="SAM" id="Phobius"/>
    </source>
</evidence>
<organism evidence="2 3">
    <name type="scientific">Trifolium pratense</name>
    <name type="common">Red clover</name>
    <dbReference type="NCBI Taxonomy" id="57577"/>
    <lineage>
        <taxon>Eukaryota</taxon>
        <taxon>Viridiplantae</taxon>
        <taxon>Streptophyta</taxon>
        <taxon>Embryophyta</taxon>
        <taxon>Tracheophyta</taxon>
        <taxon>Spermatophyta</taxon>
        <taxon>Magnoliopsida</taxon>
        <taxon>eudicotyledons</taxon>
        <taxon>Gunneridae</taxon>
        <taxon>Pentapetalae</taxon>
        <taxon>rosids</taxon>
        <taxon>fabids</taxon>
        <taxon>Fabales</taxon>
        <taxon>Fabaceae</taxon>
        <taxon>Papilionoideae</taxon>
        <taxon>50 kb inversion clade</taxon>
        <taxon>NPAAA clade</taxon>
        <taxon>Hologalegina</taxon>
        <taxon>IRL clade</taxon>
        <taxon>Trifolieae</taxon>
        <taxon>Trifolium</taxon>
    </lineage>
</organism>
<reference evidence="2 3" key="1">
    <citation type="journal article" date="2014" name="Am. J. Bot.">
        <title>Genome assembly and annotation for red clover (Trifolium pratense; Fabaceae).</title>
        <authorList>
            <person name="Istvanek J."/>
            <person name="Jaros M."/>
            <person name="Krenek A."/>
            <person name="Repkova J."/>
        </authorList>
    </citation>
    <scope>NUCLEOTIDE SEQUENCE [LARGE SCALE GENOMIC DNA]</scope>
    <source>
        <strain evidence="3">cv. Tatra</strain>
        <tissue evidence="2">Young leaves</tissue>
    </source>
</reference>
<evidence type="ECO:0000313" key="3">
    <source>
        <dbReference type="Proteomes" id="UP000236291"/>
    </source>
</evidence>
<feature type="transmembrane region" description="Helical" evidence="1">
    <location>
        <begin position="12"/>
        <end position="32"/>
    </location>
</feature>
<keyword evidence="1" id="KW-1133">Transmembrane helix</keyword>
<keyword evidence="1" id="KW-0812">Transmembrane</keyword>
<accession>A0A2K3KDK4</accession>
<feature type="non-terminal residue" evidence="2">
    <location>
        <position position="1"/>
    </location>
</feature>
<proteinExistence type="predicted"/>
<dbReference type="Proteomes" id="UP000236291">
    <property type="component" value="Unassembled WGS sequence"/>
</dbReference>
<evidence type="ECO:0000313" key="2">
    <source>
        <dbReference type="EMBL" id="PNX64343.1"/>
    </source>
</evidence>